<name>D1PQ80_9FIRM</name>
<proteinExistence type="predicted"/>
<reference evidence="1" key="1">
    <citation type="submission" date="2009-12" db="EMBL/GenBank/DDBJ databases">
        <authorList>
            <person name="Weinstock G."/>
            <person name="Sodergren E."/>
            <person name="Clifton S."/>
            <person name="Fulton L."/>
            <person name="Fulton B."/>
            <person name="Courtney L."/>
            <person name="Fronick C."/>
            <person name="Harrison M."/>
            <person name="Strong C."/>
            <person name="Farmer C."/>
            <person name="Delahaunty K."/>
            <person name="Markovic C."/>
            <person name="Hall O."/>
            <person name="Minx P."/>
            <person name="Tomlinson C."/>
            <person name="Mitreva M."/>
            <person name="Nelson J."/>
            <person name="Hou S."/>
            <person name="Wollam A."/>
            <person name="Pepin K.H."/>
            <person name="Johnson M."/>
            <person name="Bhonagiri V."/>
            <person name="Nash W.E."/>
            <person name="Warren W."/>
            <person name="Chinwalla A."/>
            <person name="Mardis E.R."/>
            <person name="Wilson R.K."/>
        </authorList>
    </citation>
    <scope>NUCLEOTIDE SEQUENCE [LARGE SCALE GENOMIC DNA]</scope>
    <source>
        <strain evidence="1">DSM 15176</strain>
    </source>
</reference>
<dbReference type="AlphaFoldDB" id="D1PQ80"/>
<accession>D1PQ80</accession>
<dbReference type="RefSeq" id="WP_007047910.1">
    <property type="nucleotide sequence ID" value="NZ_GG704770.1"/>
</dbReference>
<gene>
    <name evidence="1" type="ORF">SUBVAR_06548</name>
</gene>
<evidence type="ECO:0000313" key="1">
    <source>
        <dbReference type="EMBL" id="EFB75133.1"/>
    </source>
</evidence>
<sequence>MGRQISWFGFTTKKERRRQEELARRKMFPFGEAQRQAELRLLRALIRVRAADTDLLFQLVQAKDCLHRREEEDAEDQNARLREWLHSQLARAFPNRELMCFLALAELEQDMQDLDQLPDADTVRRRAEQLCTERAALLW</sequence>
<evidence type="ECO:0000313" key="2">
    <source>
        <dbReference type="Proteomes" id="UP000003438"/>
    </source>
</evidence>
<organism evidence="1 2">
    <name type="scientific">Subdoligranulum variabile DSM 15176</name>
    <dbReference type="NCBI Taxonomy" id="411471"/>
    <lineage>
        <taxon>Bacteria</taxon>
        <taxon>Bacillati</taxon>
        <taxon>Bacillota</taxon>
        <taxon>Clostridia</taxon>
        <taxon>Eubacteriales</taxon>
        <taxon>Oscillospiraceae</taxon>
        <taxon>Subdoligranulum</taxon>
    </lineage>
</organism>
<comment type="caution">
    <text evidence="1">The sequence shown here is derived from an EMBL/GenBank/DDBJ whole genome shotgun (WGS) entry which is preliminary data.</text>
</comment>
<keyword evidence="2" id="KW-1185">Reference proteome</keyword>
<dbReference type="Proteomes" id="UP000003438">
    <property type="component" value="Unassembled WGS sequence"/>
</dbReference>
<dbReference type="HOGENOM" id="CLU_1924699_0_0_9"/>
<protein>
    <submittedName>
        <fullName evidence="1">Uncharacterized protein</fullName>
    </submittedName>
</protein>
<dbReference type="STRING" id="411471.SUBVAR_06548"/>
<dbReference type="EMBL" id="ACBY02000033">
    <property type="protein sequence ID" value="EFB75133.1"/>
    <property type="molecule type" value="Genomic_DNA"/>
</dbReference>